<dbReference type="PROSITE" id="PS51257">
    <property type="entry name" value="PROKAR_LIPOPROTEIN"/>
    <property type="match status" value="1"/>
</dbReference>
<sequence>MKTKSPYIAMLALGLLIATGCSRQAAKRADRANAANEETVNKTEGYFYHDNNTQTAPGDTTQKNN</sequence>
<dbReference type="AlphaFoldDB" id="A0A840TT53"/>
<feature type="region of interest" description="Disordered" evidence="1">
    <location>
        <begin position="30"/>
        <end position="65"/>
    </location>
</feature>
<dbReference type="RefSeq" id="WP_184177596.1">
    <property type="nucleotide sequence ID" value="NZ_JACHGF010000009.1"/>
</dbReference>
<keyword evidence="2" id="KW-0732">Signal</keyword>
<evidence type="ECO:0000313" key="4">
    <source>
        <dbReference type="Proteomes" id="UP000557307"/>
    </source>
</evidence>
<comment type="caution">
    <text evidence="3">The sequence shown here is derived from an EMBL/GenBank/DDBJ whole genome shotgun (WGS) entry which is preliminary data.</text>
</comment>
<keyword evidence="4" id="KW-1185">Reference proteome</keyword>
<reference evidence="3 4" key="1">
    <citation type="submission" date="2020-08" db="EMBL/GenBank/DDBJ databases">
        <title>Genomic Encyclopedia of Type Strains, Phase IV (KMG-IV): sequencing the most valuable type-strain genomes for metagenomic binning, comparative biology and taxonomic classification.</title>
        <authorList>
            <person name="Goeker M."/>
        </authorList>
    </citation>
    <scope>NUCLEOTIDE SEQUENCE [LARGE SCALE GENOMIC DNA]</scope>
    <source>
        <strain evidence="3 4">DSM 105074</strain>
    </source>
</reference>
<proteinExistence type="predicted"/>
<accession>A0A840TT53</accession>
<evidence type="ECO:0000256" key="1">
    <source>
        <dbReference type="SAM" id="MobiDB-lite"/>
    </source>
</evidence>
<feature type="compositionally biased region" description="Polar residues" evidence="1">
    <location>
        <begin position="50"/>
        <end position="65"/>
    </location>
</feature>
<name>A0A840TT53_9BACT</name>
<evidence type="ECO:0000256" key="2">
    <source>
        <dbReference type="SAM" id="SignalP"/>
    </source>
</evidence>
<feature type="chain" id="PRO_5033049350" evidence="2">
    <location>
        <begin position="26"/>
        <end position="65"/>
    </location>
</feature>
<organism evidence="3 4">
    <name type="scientific">Rhabdobacter roseus</name>
    <dbReference type="NCBI Taxonomy" id="1655419"/>
    <lineage>
        <taxon>Bacteria</taxon>
        <taxon>Pseudomonadati</taxon>
        <taxon>Bacteroidota</taxon>
        <taxon>Cytophagia</taxon>
        <taxon>Cytophagales</taxon>
        <taxon>Cytophagaceae</taxon>
        <taxon>Rhabdobacter</taxon>
    </lineage>
</organism>
<dbReference type="Proteomes" id="UP000557307">
    <property type="component" value="Unassembled WGS sequence"/>
</dbReference>
<protein>
    <submittedName>
        <fullName evidence="3">PBP1b-binding outer membrane lipoprotein LpoB</fullName>
    </submittedName>
</protein>
<evidence type="ECO:0000313" key="3">
    <source>
        <dbReference type="EMBL" id="MBB5286464.1"/>
    </source>
</evidence>
<keyword evidence="3" id="KW-0449">Lipoprotein</keyword>
<dbReference type="EMBL" id="JACHGF010000009">
    <property type="protein sequence ID" value="MBB5286464.1"/>
    <property type="molecule type" value="Genomic_DNA"/>
</dbReference>
<feature type="signal peptide" evidence="2">
    <location>
        <begin position="1"/>
        <end position="25"/>
    </location>
</feature>
<gene>
    <name evidence="3" type="ORF">HNQ92_004624</name>
</gene>